<dbReference type="SUPFAM" id="SSF82153">
    <property type="entry name" value="FAS1 domain"/>
    <property type="match status" value="2"/>
</dbReference>
<dbReference type="InterPro" id="IPR050904">
    <property type="entry name" value="Adhesion/Biosynth-related"/>
</dbReference>
<sequence length="727" mass="81533">MKDYLNAPSGHLGPTEQANDNKLGPLTPYRPAMFGGYWAPTVVLVIGICLSTGLAQHSAPNPGNFRSYEIANRHLSENMCPFLVLDDKRLPILCWQCGFPSGLNSEQEDSYCLLDLFIPICLPFSFSVKGQMRLKFPYNCHPSNQYEYDCCPGFERSSLLNDKCVQMETTWKPIVRYLRERGNVQTASALFGNTGLPDLSQDPAQFVYTVFVPKEDGDIRTPEIDYRSGGNSARNLVTKGRHYSRGFTNGRKIMNENNSPLKVTTYSNGAIPPSNRYPTVLSRLQSVSDVSQFVQALPSDVRSVLDQRDSSTWYTVFAPNNRAWSEAVSRLPSGESVANLARHHVLNKMLCSRAITRESSLVGPTMADDHIRLTRTSSGQTAIMGTCSGQIPLAKSDLMSGTGVVHVIDKAIVPLVSMELKEALQCLQRGPDADLAQAAKEMEECNVASRTKAKVVLLPTKKALQGSGDDSALARRMRSDQTYRCNVYAHHLLTPDNPQSMKNPKQTGFIQEEKFRTDYITPKGTPVYVTGNYVRERDGSKLIFNGAKTISLKPFRFRNGVIYPVEGVNYPPEKTMLELIRDEQNTAEVVRKIQETGIQQEFDRLRNKVLFLAPIDMGWKTRDLENAYSTPQTRKLLQLHTIPHPMFGGDNGFVWYSTIHKVDSLLSDRRGGHIQLTIKRHPDGNTFIGHSELPEKLWAMVLKWNKVGTDGVVWFIDWPIKCPEDIC</sequence>
<proteinExistence type="predicted"/>
<protein>
    <submittedName>
        <fullName evidence="3">Periostin</fullName>
    </submittedName>
</protein>
<dbReference type="EMBL" id="LUCM01007054">
    <property type="protein sequence ID" value="KAA0190451.1"/>
    <property type="molecule type" value="Genomic_DNA"/>
</dbReference>
<dbReference type="OrthoDB" id="286301at2759"/>
<gene>
    <name evidence="3" type="ORF">FBUS_03164</name>
</gene>
<keyword evidence="4" id="KW-1185">Reference proteome</keyword>
<dbReference type="AlphaFoldDB" id="A0A8E0RQD4"/>
<evidence type="ECO:0000313" key="3">
    <source>
        <dbReference type="EMBL" id="KAA0190451.1"/>
    </source>
</evidence>
<comment type="caution">
    <text evidence="3">The sequence shown here is derived from an EMBL/GenBank/DDBJ whole genome shotgun (WGS) entry which is preliminary data.</text>
</comment>
<feature type="region of interest" description="Disordered" evidence="1">
    <location>
        <begin position="1"/>
        <end position="24"/>
    </location>
</feature>
<dbReference type="PANTHER" id="PTHR10900">
    <property type="entry name" value="PERIOSTIN-RELATED"/>
    <property type="match status" value="1"/>
</dbReference>
<dbReference type="InterPro" id="IPR036378">
    <property type="entry name" value="FAS1_dom_sf"/>
</dbReference>
<reference evidence="3" key="1">
    <citation type="submission" date="2019-05" db="EMBL/GenBank/DDBJ databases">
        <title>Annotation for the trematode Fasciolopsis buski.</title>
        <authorList>
            <person name="Choi Y.-J."/>
        </authorList>
    </citation>
    <scope>NUCLEOTIDE SEQUENCE</scope>
    <source>
        <strain evidence="3">HT</strain>
        <tissue evidence="3">Whole worm</tissue>
    </source>
</reference>
<evidence type="ECO:0000313" key="4">
    <source>
        <dbReference type="Proteomes" id="UP000728185"/>
    </source>
</evidence>
<dbReference type="PROSITE" id="PS50213">
    <property type="entry name" value="FAS1"/>
    <property type="match status" value="1"/>
</dbReference>
<dbReference type="Proteomes" id="UP000728185">
    <property type="component" value="Unassembled WGS sequence"/>
</dbReference>
<organism evidence="3 4">
    <name type="scientific">Fasciolopsis buskii</name>
    <dbReference type="NCBI Taxonomy" id="27845"/>
    <lineage>
        <taxon>Eukaryota</taxon>
        <taxon>Metazoa</taxon>
        <taxon>Spiralia</taxon>
        <taxon>Lophotrochozoa</taxon>
        <taxon>Platyhelminthes</taxon>
        <taxon>Trematoda</taxon>
        <taxon>Digenea</taxon>
        <taxon>Plagiorchiida</taxon>
        <taxon>Echinostomata</taxon>
        <taxon>Echinostomatoidea</taxon>
        <taxon>Fasciolidae</taxon>
        <taxon>Fasciolopsis</taxon>
    </lineage>
</organism>
<dbReference type="InterPro" id="IPR000782">
    <property type="entry name" value="FAS1_domain"/>
</dbReference>
<name>A0A8E0RQD4_9TREM</name>
<dbReference type="SMART" id="SM00554">
    <property type="entry name" value="FAS1"/>
    <property type="match status" value="1"/>
</dbReference>
<accession>A0A8E0RQD4</accession>
<dbReference type="Gene3D" id="2.30.180.10">
    <property type="entry name" value="FAS1 domain"/>
    <property type="match status" value="1"/>
</dbReference>
<evidence type="ECO:0000256" key="1">
    <source>
        <dbReference type="SAM" id="MobiDB-lite"/>
    </source>
</evidence>
<feature type="domain" description="FAS1" evidence="2">
    <location>
        <begin position="277"/>
        <end position="412"/>
    </location>
</feature>
<evidence type="ECO:0000259" key="2">
    <source>
        <dbReference type="PROSITE" id="PS50213"/>
    </source>
</evidence>
<dbReference type="Pfam" id="PF02469">
    <property type="entry name" value="Fasciclin"/>
    <property type="match status" value="1"/>
</dbReference>
<dbReference type="PANTHER" id="PTHR10900:SF77">
    <property type="entry name" value="FI19380P1"/>
    <property type="match status" value="1"/>
</dbReference>
<dbReference type="GO" id="GO:0005615">
    <property type="term" value="C:extracellular space"/>
    <property type="evidence" value="ECO:0007669"/>
    <property type="project" value="TreeGrafter"/>
</dbReference>